<dbReference type="Gene3D" id="2.60.120.590">
    <property type="entry name" value="Alpha-ketoglutarate-dependent dioxygenase AlkB-like"/>
    <property type="match status" value="1"/>
</dbReference>
<organism evidence="2 3">
    <name type="scientific">Gymnopus androsaceus JB14</name>
    <dbReference type="NCBI Taxonomy" id="1447944"/>
    <lineage>
        <taxon>Eukaryota</taxon>
        <taxon>Fungi</taxon>
        <taxon>Dikarya</taxon>
        <taxon>Basidiomycota</taxon>
        <taxon>Agaricomycotina</taxon>
        <taxon>Agaricomycetes</taxon>
        <taxon>Agaricomycetidae</taxon>
        <taxon>Agaricales</taxon>
        <taxon>Marasmiineae</taxon>
        <taxon>Omphalotaceae</taxon>
        <taxon>Gymnopus</taxon>
    </lineage>
</organism>
<dbReference type="GO" id="GO:0016706">
    <property type="term" value="F:2-oxoglutarate-dependent dioxygenase activity"/>
    <property type="evidence" value="ECO:0007669"/>
    <property type="project" value="TreeGrafter"/>
</dbReference>
<dbReference type="InterPro" id="IPR005123">
    <property type="entry name" value="Oxoglu/Fe-dep_dioxygenase_dom"/>
</dbReference>
<dbReference type="AlphaFoldDB" id="A0A6A4I9R6"/>
<dbReference type="InterPro" id="IPR032870">
    <property type="entry name" value="ALKBH7-like"/>
</dbReference>
<name>A0A6A4I9R6_9AGAR</name>
<feature type="domain" description="Fe2OG dioxygenase" evidence="1">
    <location>
        <begin position="107"/>
        <end position="225"/>
    </location>
</feature>
<accession>A0A6A4I9R6</accession>
<dbReference type="Pfam" id="PF13532">
    <property type="entry name" value="2OG-FeII_Oxy_2"/>
    <property type="match status" value="1"/>
</dbReference>
<dbReference type="SUPFAM" id="SSF51197">
    <property type="entry name" value="Clavaminate synthase-like"/>
    <property type="match status" value="1"/>
</dbReference>
<gene>
    <name evidence="2" type="ORF">BT96DRAFT_810540</name>
</gene>
<reference evidence="2" key="1">
    <citation type="journal article" date="2019" name="Environ. Microbiol.">
        <title>Fungal ecological strategies reflected in gene transcription - a case study of two litter decomposers.</title>
        <authorList>
            <person name="Barbi F."/>
            <person name="Kohler A."/>
            <person name="Barry K."/>
            <person name="Baskaran P."/>
            <person name="Daum C."/>
            <person name="Fauchery L."/>
            <person name="Ihrmark K."/>
            <person name="Kuo A."/>
            <person name="LaButti K."/>
            <person name="Lipzen A."/>
            <person name="Morin E."/>
            <person name="Grigoriev I.V."/>
            <person name="Henrissat B."/>
            <person name="Lindahl B."/>
            <person name="Martin F."/>
        </authorList>
    </citation>
    <scope>NUCLEOTIDE SEQUENCE</scope>
    <source>
        <strain evidence="2">JB14</strain>
    </source>
</reference>
<keyword evidence="3" id="KW-1185">Reference proteome</keyword>
<dbReference type="InterPro" id="IPR027450">
    <property type="entry name" value="AlkB-like"/>
</dbReference>
<evidence type="ECO:0000313" key="3">
    <source>
        <dbReference type="Proteomes" id="UP000799118"/>
    </source>
</evidence>
<dbReference type="PROSITE" id="PS51471">
    <property type="entry name" value="FE2OG_OXY"/>
    <property type="match status" value="1"/>
</dbReference>
<evidence type="ECO:0000313" key="2">
    <source>
        <dbReference type="EMBL" id="KAE9406740.1"/>
    </source>
</evidence>
<evidence type="ECO:0000259" key="1">
    <source>
        <dbReference type="PROSITE" id="PS51471"/>
    </source>
</evidence>
<dbReference type="EMBL" id="ML769400">
    <property type="protein sequence ID" value="KAE9406740.1"/>
    <property type="molecule type" value="Genomic_DNA"/>
</dbReference>
<dbReference type="GO" id="GO:0006631">
    <property type="term" value="P:fatty acid metabolic process"/>
    <property type="evidence" value="ECO:0007669"/>
    <property type="project" value="TreeGrafter"/>
</dbReference>
<dbReference type="OrthoDB" id="28127at2759"/>
<sequence>MSSRRLLSSLARSGTLLSDFHFISDFFSVSEQRTLLSAALLRLDAAGSRRFQKKRKTFIASSGNAVGPTAGTFLPDEYYEFSEGHYDGVIHSYREMHLTSWPILEVPGLSPVLNRLHSLLPSPNIQTHLLHLSSIGEISPHVDNVSASGRWILGVSLGASRVLRLENCSKPEEVVELLLPSGSVYIQRDAARYEYKHSILQETQAFGNGKVTGGQRISIIIRVSLFYKH</sequence>
<dbReference type="PANTHER" id="PTHR21052:SF0">
    <property type="entry name" value="ALPHA-KETOGLUTARATE-DEPENDENT DIOXYGENASE ALKB HOMOLOG 7, MITOCHONDRIAL"/>
    <property type="match status" value="1"/>
</dbReference>
<dbReference type="GO" id="GO:0005759">
    <property type="term" value="C:mitochondrial matrix"/>
    <property type="evidence" value="ECO:0007669"/>
    <property type="project" value="TreeGrafter"/>
</dbReference>
<protein>
    <recommendedName>
        <fullName evidence="1">Fe2OG dioxygenase domain-containing protein</fullName>
    </recommendedName>
</protein>
<dbReference type="InterPro" id="IPR037151">
    <property type="entry name" value="AlkB-like_sf"/>
</dbReference>
<dbReference type="GO" id="GO:0006974">
    <property type="term" value="P:DNA damage response"/>
    <property type="evidence" value="ECO:0007669"/>
    <property type="project" value="InterPro"/>
</dbReference>
<dbReference type="PANTHER" id="PTHR21052">
    <property type="entry name" value="SPERMATOGENESIS ASSOCIATED 11-RELATED"/>
    <property type="match status" value="1"/>
</dbReference>
<dbReference type="Proteomes" id="UP000799118">
    <property type="component" value="Unassembled WGS sequence"/>
</dbReference>
<proteinExistence type="predicted"/>